<evidence type="ECO:0000313" key="3">
    <source>
        <dbReference type="EMBL" id="CAL4153198.1"/>
    </source>
</evidence>
<dbReference type="InterPro" id="IPR036770">
    <property type="entry name" value="Ankyrin_rpt-contain_sf"/>
</dbReference>
<feature type="compositionally biased region" description="Polar residues" evidence="2">
    <location>
        <begin position="262"/>
        <end position="285"/>
    </location>
</feature>
<dbReference type="EMBL" id="CAXKWB010039494">
    <property type="protein sequence ID" value="CAL4153198.1"/>
    <property type="molecule type" value="Genomic_DNA"/>
</dbReference>
<protein>
    <submittedName>
        <fullName evidence="3">Uncharacterized protein</fullName>
    </submittedName>
</protein>
<dbReference type="SUPFAM" id="SSF48403">
    <property type="entry name" value="Ankyrin repeat"/>
    <property type="match status" value="1"/>
</dbReference>
<dbReference type="PROSITE" id="PS50088">
    <property type="entry name" value="ANK_REPEAT"/>
    <property type="match status" value="1"/>
</dbReference>
<feature type="compositionally biased region" description="Polar residues" evidence="2">
    <location>
        <begin position="236"/>
        <end position="252"/>
    </location>
</feature>
<organism evidence="3 4">
    <name type="scientific">Meganyctiphanes norvegica</name>
    <name type="common">Northern krill</name>
    <name type="synonym">Thysanopoda norvegica</name>
    <dbReference type="NCBI Taxonomy" id="48144"/>
    <lineage>
        <taxon>Eukaryota</taxon>
        <taxon>Metazoa</taxon>
        <taxon>Ecdysozoa</taxon>
        <taxon>Arthropoda</taxon>
        <taxon>Crustacea</taxon>
        <taxon>Multicrustacea</taxon>
        <taxon>Malacostraca</taxon>
        <taxon>Eumalacostraca</taxon>
        <taxon>Eucarida</taxon>
        <taxon>Euphausiacea</taxon>
        <taxon>Euphausiidae</taxon>
        <taxon>Meganyctiphanes</taxon>
    </lineage>
</organism>
<feature type="non-terminal residue" evidence="3">
    <location>
        <position position="1"/>
    </location>
</feature>
<feature type="repeat" description="ANK" evidence="1">
    <location>
        <begin position="566"/>
        <end position="589"/>
    </location>
</feature>
<proteinExistence type="predicted"/>
<reference evidence="3 4" key="1">
    <citation type="submission" date="2024-05" db="EMBL/GenBank/DDBJ databases">
        <authorList>
            <person name="Wallberg A."/>
        </authorList>
    </citation>
    <scope>NUCLEOTIDE SEQUENCE [LARGE SCALE GENOMIC DNA]</scope>
</reference>
<evidence type="ECO:0000256" key="2">
    <source>
        <dbReference type="SAM" id="MobiDB-lite"/>
    </source>
</evidence>
<feature type="region of interest" description="Disordered" evidence="2">
    <location>
        <begin position="501"/>
        <end position="526"/>
    </location>
</feature>
<feature type="non-terminal residue" evidence="3">
    <location>
        <position position="589"/>
    </location>
</feature>
<keyword evidence="1" id="KW-0040">ANK repeat</keyword>
<feature type="compositionally biased region" description="Polar residues" evidence="2">
    <location>
        <begin position="104"/>
        <end position="168"/>
    </location>
</feature>
<dbReference type="Proteomes" id="UP001497623">
    <property type="component" value="Unassembled WGS sequence"/>
</dbReference>
<keyword evidence="4" id="KW-1185">Reference proteome</keyword>
<gene>
    <name evidence="3" type="ORF">MNOR_LOCUS31143</name>
</gene>
<feature type="region of interest" description="Disordered" evidence="2">
    <location>
        <begin position="446"/>
        <end position="485"/>
    </location>
</feature>
<dbReference type="InterPro" id="IPR002110">
    <property type="entry name" value="Ankyrin_rpt"/>
</dbReference>
<dbReference type="PROSITE" id="PS50297">
    <property type="entry name" value="ANK_REP_REGION"/>
    <property type="match status" value="1"/>
</dbReference>
<dbReference type="Gene3D" id="1.25.40.20">
    <property type="entry name" value="Ankyrin repeat-containing domain"/>
    <property type="match status" value="1"/>
</dbReference>
<feature type="compositionally biased region" description="Basic and acidic residues" evidence="2">
    <location>
        <begin position="501"/>
        <end position="510"/>
    </location>
</feature>
<accession>A0AAV2S1V8</accession>
<evidence type="ECO:0000313" key="4">
    <source>
        <dbReference type="Proteomes" id="UP001497623"/>
    </source>
</evidence>
<sequence>GISKTSPLYLAILPGEQHIYYRVMLMDRHGASGRSPLHKTGWNQVISSNTPRMTLSQRLNLNVPTRHGQNPQKPQTVHSPTNPEVSPPQQVKSAHVSPGKRDSQQSFKARNVNTTSPGTRSPSSHQINSSHTTPDNTDYQQTPVNRNVSTSSSSPRNQSYGNTVSVVNNPDDDHLSPGMKDFYATVRGATAQSQYESKRSQTSPSSKGTPTPTLQSTYRNNSTTTSLNSYAKEKSNSNSGPQKGNRNAYSSMRSKENHQSRESNYAGTRSPNTQSYHSSTSNHGTPVTLKGSLVNTVLMEKQANEKFKYSNKNTDDYSTQRVTNEVSAYAEEGNMDIDNEATYPNKIFKEDSPDIRTVSVKRNLSKSDPSSFKETHDPYPVATEDTYHVKEVKLVHEVPDRMTSHSNDMLGETDDQHMKDLESQVVPDMPNSMESNYKVGSTVVHPDQSMEPAKSKSSGLRVSDPYSPAITKLRSGTGDVGIYGSPEQKRVISQPFTPKTEEGLKAASERRKARRRRTLSMRSTDSVAEFKREQNSHLLFSAMRGDPEGVLSALHNGATVDHLGPEWTTPLMFACVNGHLEVAKILLAN</sequence>
<feature type="region of interest" description="Disordered" evidence="2">
    <location>
        <begin position="63"/>
        <end position="288"/>
    </location>
</feature>
<evidence type="ECO:0000256" key="1">
    <source>
        <dbReference type="PROSITE-ProRule" id="PRU00023"/>
    </source>
</evidence>
<dbReference type="AlphaFoldDB" id="A0AAV2S1V8"/>
<feature type="compositionally biased region" description="Polar residues" evidence="2">
    <location>
        <begin position="214"/>
        <end position="229"/>
    </location>
</feature>
<name>A0AAV2S1V8_MEGNR</name>
<feature type="compositionally biased region" description="Low complexity" evidence="2">
    <location>
        <begin position="200"/>
        <end position="213"/>
    </location>
</feature>
<comment type="caution">
    <text evidence="3">The sequence shown here is derived from an EMBL/GenBank/DDBJ whole genome shotgun (WGS) entry which is preliminary data.</text>
</comment>
<feature type="compositionally biased region" description="Polar residues" evidence="2">
    <location>
        <begin position="63"/>
        <end position="92"/>
    </location>
</feature>